<dbReference type="InterPro" id="IPR024213">
    <property type="entry name" value="DUF3822"/>
</dbReference>
<organism evidence="1 2">
    <name type="scientific">Pedobacter yulinensis</name>
    <dbReference type="NCBI Taxonomy" id="2126353"/>
    <lineage>
        <taxon>Bacteria</taxon>
        <taxon>Pseudomonadati</taxon>
        <taxon>Bacteroidota</taxon>
        <taxon>Sphingobacteriia</taxon>
        <taxon>Sphingobacteriales</taxon>
        <taxon>Sphingobacteriaceae</taxon>
        <taxon>Pedobacter</taxon>
    </lineage>
</organism>
<dbReference type="Proteomes" id="UP000240912">
    <property type="component" value="Unassembled WGS sequence"/>
</dbReference>
<comment type="caution">
    <text evidence="1">The sequence shown here is derived from an EMBL/GenBank/DDBJ whole genome shotgun (WGS) entry which is preliminary data.</text>
</comment>
<dbReference type="OrthoDB" id="765136at2"/>
<name>A0A2T3HJT9_9SPHI</name>
<proteinExistence type="predicted"/>
<keyword evidence="2" id="KW-1185">Reference proteome</keyword>
<dbReference type="EMBL" id="PYLS01000005">
    <property type="protein sequence ID" value="PST82651.1"/>
    <property type="molecule type" value="Genomic_DNA"/>
</dbReference>
<reference evidence="1 2" key="1">
    <citation type="submission" date="2018-03" db="EMBL/GenBank/DDBJ databases">
        <authorList>
            <person name="Keele B.F."/>
        </authorList>
    </citation>
    <scope>NUCLEOTIDE SEQUENCE [LARGE SCALE GENOMIC DNA]</scope>
    <source>
        <strain evidence="1 2">YL28-9</strain>
    </source>
</reference>
<sequence>MSIKVTIVFLFQTAFRSAGGKIDADPFIKKSSTFAGMNSNNSIFLSTPDFQGRREAADELLVRITEHSFSYAVIGEGGELLKALFDRPECSDGAADALSALANDPVFALPFARVVVAAQTDNIIFVPPALLADDPTAYAKYFRFTDGEALHSHHEDVFNTVFTVPAKVERFVNQLEAAELLPLASPALKMTRHLQHHALLLDFTPRHVSFLYHKDGLPVFFQTYEVEGPEELNYYLLLLIDSLDLAPETVVYLCGIVHEDDAAWSCVGKYFVNRHFFLPEQSGIDLDLLNELPAQYYSTLLAQRLCGS</sequence>
<evidence type="ECO:0000313" key="2">
    <source>
        <dbReference type="Proteomes" id="UP000240912"/>
    </source>
</evidence>
<dbReference type="Gene3D" id="3.30.420.260">
    <property type="match status" value="1"/>
</dbReference>
<evidence type="ECO:0008006" key="3">
    <source>
        <dbReference type="Google" id="ProtNLM"/>
    </source>
</evidence>
<accession>A0A2T3HJT9</accession>
<gene>
    <name evidence="1" type="ORF">C7T94_08290</name>
</gene>
<dbReference type="Pfam" id="PF12864">
    <property type="entry name" value="DUF3822"/>
    <property type="match status" value="1"/>
</dbReference>
<evidence type="ECO:0000313" key="1">
    <source>
        <dbReference type="EMBL" id="PST82651.1"/>
    </source>
</evidence>
<dbReference type="AlphaFoldDB" id="A0A2T3HJT9"/>
<protein>
    <recommendedName>
        <fullName evidence="3">DUF3822 domain-containing protein</fullName>
    </recommendedName>
</protein>